<dbReference type="RefSeq" id="WP_023948961.1">
    <property type="nucleotide sequence ID" value="NZ_AYSV01000007.1"/>
</dbReference>
<feature type="transmembrane region" description="Helical" evidence="1">
    <location>
        <begin position="29"/>
        <end position="53"/>
    </location>
</feature>
<gene>
    <name evidence="2" type="ORF">V757_00930</name>
</gene>
<reference evidence="2 3" key="1">
    <citation type="submission" date="2013-11" db="EMBL/GenBank/DDBJ databases">
        <title>Genomic analysis of Pelistega sp. HM-7.</title>
        <authorList>
            <person name="Kumbhare S.V."/>
            <person name="Shetty S.A."/>
            <person name="Sharma O."/>
            <person name="Dhotre D.P."/>
        </authorList>
    </citation>
    <scope>NUCLEOTIDE SEQUENCE [LARGE SCALE GENOMIC DNA]</scope>
    <source>
        <strain evidence="2 3">HM-7</strain>
    </source>
</reference>
<protein>
    <submittedName>
        <fullName evidence="2">Uncharacterized protein</fullName>
    </submittedName>
</protein>
<keyword evidence="3" id="KW-1185">Reference proteome</keyword>
<name>V8G900_9BURK</name>
<dbReference type="AlphaFoldDB" id="V8G900"/>
<evidence type="ECO:0000313" key="3">
    <source>
        <dbReference type="Proteomes" id="UP000018766"/>
    </source>
</evidence>
<keyword evidence="1" id="KW-0472">Membrane</keyword>
<comment type="caution">
    <text evidence="2">The sequence shown here is derived from an EMBL/GenBank/DDBJ whole genome shotgun (WGS) entry which is preliminary data.</text>
</comment>
<evidence type="ECO:0000313" key="2">
    <source>
        <dbReference type="EMBL" id="ETD72979.1"/>
    </source>
</evidence>
<sequence length="60" mass="6989">MKKFWNWLTSDFDNGYDNDPMWPTSFKDFLILVAGGLITISFFYGIYAALFLLECFIYGA</sequence>
<accession>V8G900</accession>
<proteinExistence type="predicted"/>
<keyword evidence="1" id="KW-1133">Transmembrane helix</keyword>
<dbReference type="EMBL" id="AYSV01000007">
    <property type="protein sequence ID" value="ETD72979.1"/>
    <property type="molecule type" value="Genomic_DNA"/>
</dbReference>
<organism evidence="2 3">
    <name type="scientific">Pelistega indica</name>
    <dbReference type="NCBI Taxonomy" id="1414851"/>
    <lineage>
        <taxon>Bacteria</taxon>
        <taxon>Pseudomonadati</taxon>
        <taxon>Pseudomonadota</taxon>
        <taxon>Betaproteobacteria</taxon>
        <taxon>Burkholderiales</taxon>
        <taxon>Alcaligenaceae</taxon>
        <taxon>Pelistega</taxon>
    </lineage>
</organism>
<evidence type="ECO:0000256" key="1">
    <source>
        <dbReference type="SAM" id="Phobius"/>
    </source>
</evidence>
<dbReference type="Proteomes" id="UP000018766">
    <property type="component" value="Unassembled WGS sequence"/>
</dbReference>
<keyword evidence="1" id="KW-0812">Transmembrane</keyword>